<dbReference type="Proteomes" id="UP001159428">
    <property type="component" value="Unassembled WGS sequence"/>
</dbReference>
<proteinExistence type="predicted"/>
<evidence type="ECO:0000313" key="2">
    <source>
        <dbReference type="Proteomes" id="UP001159428"/>
    </source>
</evidence>
<sequence>MYPINKREIPATPKIYDILEALAARHLARCSPSVFFKVLATREKNLTTARARKNKHTARMLENTRKDHSIPLLSFFI</sequence>
<name>A0AAU9X941_9CNID</name>
<comment type="caution">
    <text evidence="1">The sequence shown here is derived from an EMBL/GenBank/DDBJ whole genome shotgun (WGS) entry which is preliminary data.</text>
</comment>
<accession>A0AAU9X941</accession>
<gene>
    <name evidence="1" type="ORF">PMEA_00019446</name>
</gene>
<reference evidence="1 2" key="1">
    <citation type="submission" date="2022-05" db="EMBL/GenBank/DDBJ databases">
        <authorList>
            <consortium name="Genoscope - CEA"/>
            <person name="William W."/>
        </authorList>
    </citation>
    <scope>NUCLEOTIDE SEQUENCE [LARGE SCALE GENOMIC DNA]</scope>
</reference>
<evidence type="ECO:0000313" key="1">
    <source>
        <dbReference type="EMBL" id="CAH3140363.1"/>
    </source>
</evidence>
<dbReference type="AlphaFoldDB" id="A0AAU9X941"/>
<protein>
    <submittedName>
        <fullName evidence="1">Uncharacterized protein</fullName>
    </submittedName>
</protein>
<keyword evidence="2" id="KW-1185">Reference proteome</keyword>
<organism evidence="1 2">
    <name type="scientific">Pocillopora meandrina</name>
    <dbReference type="NCBI Taxonomy" id="46732"/>
    <lineage>
        <taxon>Eukaryota</taxon>
        <taxon>Metazoa</taxon>
        <taxon>Cnidaria</taxon>
        <taxon>Anthozoa</taxon>
        <taxon>Hexacorallia</taxon>
        <taxon>Scleractinia</taxon>
        <taxon>Astrocoeniina</taxon>
        <taxon>Pocilloporidae</taxon>
        <taxon>Pocillopora</taxon>
    </lineage>
</organism>
<dbReference type="EMBL" id="CALNXJ010000034">
    <property type="protein sequence ID" value="CAH3140363.1"/>
    <property type="molecule type" value="Genomic_DNA"/>
</dbReference>